<evidence type="ECO:0000313" key="11">
    <source>
        <dbReference type="Proteomes" id="UP000597989"/>
    </source>
</evidence>
<dbReference type="EC" id="5.4.99.25" evidence="5"/>
<dbReference type="GO" id="GO:0160148">
    <property type="term" value="F:tRNA pseudouridine(55) synthase activity"/>
    <property type="evidence" value="ECO:0007669"/>
    <property type="project" value="UniProtKB-EC"/>
</dbReference>
<evidence type="ECO:0000256" key="1">
    <source>
        <dbReference type="ARBA" id="ARBA00000385"/>
    </source>
</evidence>
<accession>A0A917N7F6</accession>
<reference evidence="10" key="3">
    <citation type="submission" date="2020-09" db="EMBL/GenBank/DDBJ databases">
        <authorList>
            <person name="Sun Q."/>
            <person name="Zhou Y."/>
        </authorList>
    </citation>
    <scope>NUCLEOTIDE SEQUENCE</scope>
    <source>
        <strain evidence="10">CGMCC 4.7206</strain>
    </source>
</reference>
<dbReference type="PANTHER" id="PTHR13767:SF2">
    <property type="entry name" value="PSEUDOURIDYLATE SYNTHASE TRUB1"/>
    <property type="match status" value="1"/>
</dbReference>
<name>A0A917N7F6_9PSEU</name>
<evidence type="ECO:0000313" key="12">
    <source>
        <dbReference type="Proteomes" id="UP001500220"/>
    </source>
</evidence>
<organism evidence="10 11">
    <name type="scientific">Saccharopolyspora thermophila</name>
    <dbReference type="NCBI Taxonomy" id="89367"/>
    <lineage>
        <taxon>Bacteria</taxon>
        <taxon>Bacillati</taxon>
        <taxon>Actinomycetota</taxon>
        <taxon>Actinomycetes</taxon>
        <taxon>Pseudonocardiales</taxon>
        <taxon>Pseudonocardiaceae</taxon>
        <taxon>Saccharopolyspora</taxon>
    </lineage>
</organism>
<dbReference type="Pfam" id="PF16198">
    <property type="entry name" value="TruB_C_2"/>
    <property type="match status" value="1"/>
</dbReference>
<dbReference type="FunFam" id="3.30.2350.10:FF:000011">
    <property type="entry name" value="tRNA pseudouridine synthase B"/>
    <property type="match status" value="1"/>
</dbReference>
<dbReference type="InterPro" id="IPR015947">
    <property type="entry name" value="PUA-like_sf"/>
</dbReference>
<dbReference type="CDD" id="cd02573">
    <property type="entry name" value="PseudoU_synth_EcTruB"/>
    <property type="match status" value="1"/>
</dbReference>
<dbReference type="Gene3D" id="2.30.130.10">
    <property type="entry name" value="PUA domain"/>
    <property type="match status" value="1"/>
</dbReference>
<dbReference type="PANTHER" id="PTHR13767">
    <property type="entry name" value="TRNA-PSEUDOURIDINE SYNTHASE"/>
    <property type="match status" value="1"/>
</dbReference>
<evidence type="ECO:0000313" key="9">
    <source>
        <dbReference type="EMBL" id="GAA0519540.1"/>
    </source>
</evidence>
<dbReference type="Gene3D" id="3.30.2350.10">
    <property type="entry name" value="Pseudouridine synthase"/>
    <property type="match status" value="1"/>
</dbReference>
<dbReference type="GO" id="GO:0031119">
    <property type="term" value="P:tRNA pseudouridine synthesis"/>
    <property type="evidence" value="ECO:0007669"/>
    <property type="project" value="UniProtKB-UniRule"/>
</dbReference>
<dbReference type="HAMAP" id="MF_01080">
    <property type="entry name" value="TruB_bact"/>
    <property type="match status" value="1"/>
</dbReference>
<evidence type="ECO:0000256" key="3">
    <source>
        <dbReference type="ARBA" id="ARBA00022694"/>
    </source>
</evidence>
<dbReference type="EMBL" id="BAAAHC010000009">
    <property type="protein sequence ID" value="GAA0519540.1"/>
    <property type="molecule type" value="Genomic_DNA"/>
</dbReference>
<protein>
    <recommendedName>
        <fullName evidence="5">tRNA pseudouridine synthase B</fullName>
        <ecNumber evidence="5">5.4.99.25</ecNumber>
    </recommendedName>
    <alternativeName>
        <fullName evidence="5">tRNA pseudouridine(55) synthase</fullName>
        <shortName evidence="5">Psi55 synthase</shortName>
    </alternativeName>
    <alternativeName>
        <fullName evidence="5">tRNA pseudouridylate synthase</fullName>
    </alternativeName>
    <alternativeName>
        <fullName evidence="5">tRNA-uridine isomerase</fullName>
    </alternativeName>
</protein>
<evidence type="ECO:0000313" key="10">
    <source>
        <dbReference type="EMBL" id="GGI74600.1"/>
    </source>
</evidence>
<comment type="similarity">
    <text evidence="2 5">Belongs to the pseudouridine synthase TruB family. Type 1 subfamily.</text>
</comment>
<dbReference type="InterPro" id="IPR002501">
    <property type="entry name" value="PsdUridine_synth_N"/>
</dbReference>
<evidence type="ECO:0000256" key="5">
    <source>
        <dbReference type="HAMAP-Rule" id="MF_01080"/>
    </source>
</evidence>
<dbReference type="InterPro" id="IPR032819">
    <property type="entry name" value="TruB_C"/>
</dbReference>
<dbReference type="NCBIfam" id="TIGR00431">
    <property type="entry name" value="TruB"/>
    <property type="match status" value="1"/>
</dbReference>
<dbReference type="Pfam" id="PF09142">
    <property type="entry name" value="TruB_C"/>
    <property type="match status" value="1"/>
</dbReference>
<comment type="function">
    <text evidence="5">Responsible for synthesis of pseudouridine from uracil-55 in the psi GC loop of transfer RNAs.</text>
</comment>
<evidence type="ECO:0000259" key="8">
    <source>
        <dbReference type="Pfam" id="PF16198"/>
    </source>
</evidence>
<dbReference type="Pfam" id="PF01509">
    <property type="entry name" value="TruB_N"/>
    <property type="match status" value="1"/>
</dbReference>
<reference evidence="10 11" key="1">
    <citation type="journal article" date="2014" name="Int. J. Syst. Evol. Microbiol.">
        <title>Complete genome sequence of Corynebacterium casei LMG S-19264T (=DSM 44701T), isolated from a smear-ripened cheese.</title>
        <authorList>
            <consortium name="US DOE Joint Genome Institute (JGI-PGF)"/>
            <person name="Walter F."/>
            <person name="Albersmeier A."/>
            <person name="Kalinowski J."/>
            <person name="Ruckert C."/>
        </authorList>
    </citation>
    <scope>NUCLEOTIDE SEQUENCE [LARGE SCALE GENOMIC DNA]</scope>
    <source>
        <strain evidence="10 11">CGMCC 4.7206</strain>
    </source>
</reference>
<keyword evidence="12" id="KW-1185">Reference proteome</keyword>
<evidence type="ECO:0000259" key="6">
    <source>
        <dbReference type="Pfam" id="PF01509"/>
    </source>
</evidence>
<evidence type="ECO:0000256" key="4">
    <source>
        <dbReference type="ARBA" id="ARBA00023235"/>
    </source>
</evidence>
<evidence type="ECO:0000256" key="2">
    <source>
        <dbReference type="ARBA" id="ARBA00005642"/>
    </source>
</evidence>
<comment type="catalytic activity">
    <reaction evidence="1 5">
        <text>uridine(55) in tRNA = pseudouridine(55) in tRNA</text>
        <dbReference type="Rhea" id="RHEA:42532"/>
        <dbReference type="Rhea" id="RHEA-COMP:10101"/>
        <dbReference type="Rhea" id="RHEA-COMP:10102"/>
        <dbReference type="ChEBI" id="CHEBI:65314"/>
        <dbReference type="ChEBI" id="CHEBI:65315"/>
        <dbReference type="EC" id="5.4.99.25"/>
    </reaction>
</comment>
<dbReference type="Proteomes" id="UP001500220">
    <property type="component" value="Unassembled WGS sequence"/>
</dbReference>
<keyword evidence="3 5" id="KW-0819">tRNA processing</keyword>
<dbReference type="InterPro" id="IPR036974">
    <property type="entry name" value="PUA_sf"/>
</dbReference>
<dbReference type="GO" id="GO:1990481">
    <property type="term" value="P:mRNA pseudouridine synthesis"/>
    <property type="evidence" value="ECO:0007669"/>
    <property type="project" value="TreeGrafter"/>
</dbReference>
<dbReference type="Proteomes" id="UP000597989">
    <property type="component" value="Unassembled WGS sequence"/>
</dbReference>
<keyword evidence="4 5" id="KW-0413">Isomerase</keyword>
<dbReference type="GO" id="GO:0003723">
    <property type="term" value="F:RNA binding"/>
    <property type="evidence" value="ECO:0007669"/>
    <property type="project" value="InterPro"/>
</dbReference>
<proteinExistence type="inferred from homology"/>
<dbReference type="AlphaFoldDB" id="A0A917N7F6"/>
<gene>
    <name evidence="5 10" type="primary">truB</name>
    <name evidence="9" type="ORF">GCM10009545_21890</name>
    <name evidence="10" type="ORF">GCM10011581_09470</name>
</gene>
<feature type="active site" description="Nucleophile" evidence="5">
    <location>
        <position position="50"/>
    </location>
</feature>
<evidence type="ECO:0000259" key="7">
    <source>
        <dbReference type="Pfam" id="PF09142"/>
    </source>
</evidence>
<dbReference type="SUPFAM" id="SSF88697">
    <property type="entry name" value="PUA domain-like"/>
    <property type="match status" value="1"/>
</dbReference>
<dbReference type="InterPro" id="IPR015225">
    <property type="entry name" value="tRNA_psdUridine_synth_fam2_C"/>
</dbReference>
<dbReference type="InterPro" id="IPR020103">
    <property type="entry name" value="PsdUridine_synth_cat_dom_sf"/>
</dbReference>
<sequence>MSEHSRQAHTPVEPGLLIVDKPAGMTSHDVVSRVRRIMGTRRVGHAGTLDPMATGVLVLGLERATKLLGHLALDTKSYLATIRLGATTTTDDAEGEVLSEVDASAVPEDAIRGGVAELTGDIQQVPSAVSAIKVNGRRAYEMARSGETVELAARPVTVSRFDILALRRTERTTDLDVLVECSSGTYVRALARDLGAGLGVGGHLAELRRTRVGPFGLATARTLEQLAAEPGLSMGLDEAVAAAFPRRTVDAAIARALSHGQVVPAAGVEGTYGMFDPEGRAVALVRDRGRTAKPVFVITPAS</sequence>
<comment type="caution">
    <text evidence="10">The sequence shown here is derived from an EMBL/GenBank/DDBJ whole genome shotgun (WGS) entry which is preliminary data.</text>
</comment>
<feature type="domain" description="tRNA pseudouridine synthase II TruB subfamily 2 C-terminal" evidence="7">
    <location>
        <begin position="244"/>
        <end position="298"/>
    </location>
</feature>
<reference evidence="9 12" key="2">
    <citation type="journal article" date="2019" name="Int. J. Syst. Evol. Microbiol.">
        <title>The Global Catalogue of Microorganisms (GCM) 10K type strain sequencing project: providing services to taxonomists for standard genome sequencing and annotation.</title>
        <authorList>
            <consortium name="The Broad Institute Genomics Platform"/>
            <consortium name="The Broad Institute Genome Sequencing Center for Infectious Disease"/>
            <person name="Wu L."/>
            <person name="Ma J."/>
        </authorList>
    </citation>
    <scope>NUCLEOTIDE SEQUENCE [LARGE SCALE GENOMIC DNA]</scope>
    <source>
        <strain evidence="9 12">JCM 10664</strain>
    </source>
</reference>
<dbReference type="SUPFAM" id="SSF55120">
    <property type="entry name" value="Pseudouridine synthase"/>
    <property type="match status" value="1"/>
</dbReference>
<dbReference type="RefSeq" id="WP_188985803.1">
    <property type="nucleotide sequence ID" value="NZ_BAAAHC010000009.1"/>
</dbReference>
<dbReference type="EMBL" id="BMMT01000002">
    <property type="protein sequence ID" value="GGI74600.1"/>
    <property type="molecule type" value="Genomic_DNA"/>
</dbReference>
<feature type="domain" description="tRNA pseudouridylate synthase B C-terminal" evidence="8">
    <location>
        <begin position="188"/>
        <end position="228"/>
    </location>
</feature>
<feature type="domain" description="Pseudouridine synthase II N-terminal" evidence="6">
    <location>
        <begin position="35"/>
        <end position="187"/>
    </location>
</feature>
<dbReference type="InterPro" id="IPR014780">
    <property type="entry name" value="tRNA_psdUridine_synth_TruB"/>
</dbReference>
<reference evidence="9" key="4">
    <citation type="submission" date="2023-12" db="EMBL/GenBank/DDBJ databases">
        <authorList>
            <person name="Sun Q."/>
            <person name="Inoue M."/>
        </authorList>
    </citation>
    <scope>NUCLEOTIDE SEQUENCE</scope>
    <source>
        <strain evidence="9">JCM 10664</strain>
    </source>
</reference>